<dbReference type="FunFam" id="3.40.640.10:FF:000048">
    <property type="entry name" value="tyrosine aminotransferase"/>
    <property type="match status" value="1"/>
</dbReference>
<dbReference type="SUPFAM" id="SSF53383">
    <property type="entry name" value="PLP-dependent transferases"/>
    <property type="match status" value="1"/>
</dbReference>
<feature type="compositionally biased region" description="Polar residues" evidence="14">
    <location>
        <begin position="1"/>
        <end position="11"/>
    </location>
</feature>
<evidence type="ECO:0000256" key="14">
    <source>
        <dbReference type="SAM" id="MobiDB-lite"/>
    </source>
</evidence>
<dbReference type="InterPro" id="IPR005958">
    <property type="entry name" value="TyrNic_aminoTrfase"/>
</dbReference>
<dbReference type="RefSeq" id="XP_066913456.1">
    <property type="nucleotide sequence ID" value="XM_067057355.1"/>
</dbReference>
<dbReference type="GO" id="GO:0006572">
    <property type="term" value="P:L-tyrosine catabolic process"/>
    <property type="evidence" value="ECO:0007669"/>
    <property type="project" value="UniProtKB-KW"/>
</dbReference>
<dbReference type="NCBIfam" id="TIGR01265">
    <property type="entry name" value="tyr_nico_aTase"/>
    <property type="match status" value="1"/>
</dbReference>
<keyword evidence="9" id="KW-0828">Tyrosine catabolism</keyword>
<evidence type="ECO:0000256" key="4">
    <source>
        <dbReference type="ARBA" id="ARBA00011738"/>
    </source>
</evidence>
<comment type="cofactor">
    <cofactor evidence="1 12 13">
        <name>pyridoxal 5'-phosphate</name>
        <dbReference type="ChEBI" id="CHEBI:597326"/>
    </cofactor>
</comment>
<dbReference type="GO" id="GO:0030170">
    <property type="term" value="F:pyridoxal phosphate binding"/>
    <property type="evidence" value="ECO:0007669"/>
    <property type="project" value="InterPro"/>
</dbReference>
<dbReference type="Proteomes" id="UP000594262">
    <property type="component" value="Unplaced"/>
</dbReference>
<evidence type="ECO:0000259" key="15">
    <source>
        <dbReference type="Pfam" id="PF00155"/>
    </source>
</evidence>
<evidence type="ECO:0000256" key="5">
    <source>
        <dbReference type="ARBA" id="ARBA00012749"/>
    </source>
</evidence>
<feature type="modified residue" description="N6-(pyridoxal phosphate)lysine" evidence="13">
    <location>
        <position position="267"/>
    </location>
</feature>
<evidence type="ECO:0000256" key="9">
    <source>
        <dbReference type="ARBA" id="ARBA00022878"/>
    </source>
</evidence>
<dbReference type="AlphaFoldDB" id="A0A7M5TTD9"/>
<name>A0A7M5TTD9_9CNID</name>
<keyword evidence="10 12" id="KW-0663">Pyridoxal phosphate</keyword>
<evidence type="ECO:0000313" key="16">
    <source>
        <dbReference type="EnsemblMetazoa" id="CLYHEMP001574.1"/>
    </source>
</evidence>
<dbReference type="OrthoDB" id="7042322at2759"/>
<evidence type="ECO:0000256" key="11">
    <source>
        <dbReference type="ARBA" id="ARBA00047798"/>
    </source>
</evidence>
<dbReference type="Gene3D" id="3.90.1150.10">
    <property type="entry name" value="Aspartate Aminotransferase, domain 1"/>
    <property type="match status" value="1"/>
</dbReference>
<evidence type="ECO:0000256" key="10">
    <source>
        <dbReference type="ARBA" id="ARBA00022898"/>
    </source>
</evidence>
<reference evidence="16" key="1">
    <citation type="submission" date="2021-01" db="UniProtKB">
        <authorList>
            <consortium name="EnsemblMetazoa"/>
        </authorList>
    </citation>
    <scope>IDENTIFICATION</scope>
</reference>
<dbReference type="InterPro" id="IPR005957">
    <property type="entry name" value="Tyrosine_aminoTrfase"/>
</dbReference>
<dbReference type="GO" id="GO:0004838">
    <property type="term" value="F:L-tyrosine-2-oxoglutarate transaminase activity"/>
    <property type="evidence" value="ECO:0007669"/>
    <property type="project" value="UniProtKB-UniRule"/>
</dbReference>
<protein>
    <recommendedName>
        <fullName evidence="6 12">Tyrosine aminotransferase</fullName>
        <shortName evidence="12">TAT</shortName>
        <ecNumber evidence="5 12">2.6.1.5</ecNumber>
    </recommendedName>
</protein>
<dbReference type="Pfam" id="PF00155">
    <property type="entry name" value="Aminotran_1_2"/>
    <property type="match status" value="1"/>
</dbReference>
<keyword evidence="8" id="KW-0808">Transferase</keyword>
<evidence type="ECO:0000256" key="2">
    <source>
        <dbReference type="ARBA" id="ARBA00005203"/>
    </source>
</evidence>
<dbReference type="PANTHER" id="PTHR45744">
    <property type="entry name" value="TYROSINE AMINOTRANSFERASE"/>
    <property type="match status" value="1"/>
</dbReference>
<evidence type="ECO:0000313" key="17">
    <source>
        <dbReference type="Proteomes" id="UP000594262"/>
    </source>
</evidence>
<dbReference type="PANTHER" id="PTHR45744:SF2">
    <property type="entry name" value="TYROSINE AMINOTRANSFERASE"/>
    <property type="match status" value="1"/>
</dbReference>
<comment type="function">
    <text evidence="12">Transaminase involved in tyrosine breakdown. Converts tyrosine to p-hydroxyphenylpyruvate.</text>
</comment>
<evidence type="ECO:0000256" key="8">
    <source>
        <dbReference type="ARBA" id="ARBA00022679"/>
    </source>
</evidence>
<comment type="similarity">
    <text evidence="3 12">Belongs to the class-I pyridoxal-phosphate-dependent aminotransferase family.</text>
</comment>
<comment type="catalytic activity">
    <reaction evidence="11 12">
        <text>L-tyrosine + 2-oxoglutarate = 3-(4-hydroxyphenyl)pyruvate + L-glutamate</text>
        <dbReference type="Rhea" id="RHEA:15093"/>
        <dbReference type="ChEBI" id="CHEBI:16810"/>
        <dbReference type="ChEBI" id="CHEBI:29985"/>
        <dbReference type="ChEBI" id="CHEBI:36242"/>
        <dbReference type="ChEBI" id="CHEBI:58315"/>
        <dbReference type="EC" id="2.6.1.5"/>
    </reaction>
</comment>
<evidence type="ECO:0000256" key="3">
    <source>
        <dbReference type="ARBA" id="ARBA00007441"/>
    </source>
</evidence>
<feature type="region of interest" description="Disordered" evidence="14">
    <location>
        <begin position="1"/>
        <end position="24"/>
    </location>
</feature>
<dbReference type="EnsemblMetazoa" id="CLYHEMT001574.1">
    <property type="protein sequence ID" value="CLYHEMP001574.1"/>
    <property type="gene ID" value="CLYHEMG001574"/>
</dbReference>
<evidence type="ECO:0000256" key="13">
    <source>
        <dbReference type="PIRSR" id="PIRSR000517-1"/>
    </source>
</evidence>
<dbReference type="EC" id="2.6.1.5" evidence="5 12"/>
<dbReference type="InterPro" id="IPR004839">
    <property type="entry name" value="Aminotransferase_I/II_large"/>
</dbReference>
<evidence type="ECO:0000256" key="6">
    <source>
        <dbReference type="ARBA" id="ARBA00015959"/>
    </source>
</evidence>
<dbReference type="PIRSF" id="PIRSF000517">
    <property type="entry name" value="Tyr_transaminase"/>
    <property type="match status" value="1"/>
</dbReference>
<comment type="pathway">
    <text evidence="2 12">Amino-acid degradation; L-phenylalanine degradation; acetoacetate and fumarate from L-phenylalanine: step 2/6.</text>
</comment>
<evidence type="ECO:0000256" key="12">
    <source>
        <dbReference type="PIRNR" id="PIRNR000517"/>
    </source>
</evidence>
<dbReference type="NCBIfam" id="TIGR01264">
    <property type="entry name" value="tyr_amTase_E"/>
    <property type="match status" value="1"/>
</dbReference>
<proteinExistence type="inferred from homology"/>
<dbReference type="GeneID" id="136800700"/>
<comment type="subunit">
    <text evidence="4 12">Homodimer.</text>
</comment>
<evidence type="ECO:0000256" key="1">
    <source>
        <dbReference type="ARBA" id="ARBA00001933"/>
    </source>
</evidence>
<accession>A0A7M5TTD9</accession>
<dbReference type="GO" id="GO:0006559">
    <property type="term" value="P:L-phenylalanine catabolic process"/>
    <property type="evidence" value="ECO:0007669"/>
    <property type="project" value="UniProtKB-UniRule"/>
</dbReference>
<dbReference type="InterPro" id="IPR015422">
    <property type="entry name" value="PyrdxlP-dep_Trfase_small"/>
</dbReference>
<dbReference type="PRINTS" id="PR00753">
    <property type="entry name" value="ACCSYNTHASE"/>
</dbReference>
<dbReference type="CDD" id="cd00609">
    <property type="entry name" value="AAT_like"/>
    <property type="match status" value="1"/>
</dbReference>
<organism evidence="16 17">
    <name type="scientific">Clytia hemisphaerica</name>
    <dbReference type="NCBI Taxonomy" id="252671"/>
    <lineage>
        <taxon>Eukaryota</taxon>
        <taxon>Metazoa</taxon>
        <taxon>Cnidaria</taxon>
        <taxon>Hydrozoa</taxon>
        <taxon>Hydroidolina</taxon>
        <taxon>Leptothecata</taxon>
        <taxon>Obeliida</taxon>
        <taxon>Clytiidae</taxon>
        <taxon>Clytia</taxon>
    </lineage>
</organism>
<dbReference type="UniPathway" id="UPA00139">
    <property type="reaction ID" value="UER00338"/>
</dbReference>
<keyword evidence="17" id="KW-1185">Reference proteome</keyword>
<dbReference type="InterPro" id="IPR015421">
    <property type="entry name" value="PyrdxlP-dep_Trfase_major"/>
</dbReference>
<dbReference type="InterPro" id="IPR015424">
    <property type="entry name" value="PyrdxlP-dep_Trfase"/>
</dbReference>
<dbReference type="Gene3D" id="3.40.640.10">
    <property type="entry name" value="Type I PLP-dependent aspartate aminotransferase-like (Major domain)"/>
    <property type="match status" value="1"/>
</dbReference>
<feature type="domain" description="Aminotransferase class I/classII large" evidence="15">
    <location>
        <begin position="61"/>
        <end position="420"/>
    </location>
</feature>
<evidence type="ECO:0000256" key="7">
    <source>
        <dbReference type="ARBA" id="ARBA00022576"/>
    </source>
</evidence>
<sequence>MDSQKSNSNNNSEDRMELCNGHSRKRKWVVQSSDMAKRTVNPIRRIVDNMKIEPNPNLSTISLSIGDPTIFGNLLPHPNILKAIEESLRSHKNNGYAPAVGQTQARKAIAEYMSVPGAPLTEKDIIITSACSGAIEICLSALANAGDNIVCPRPGFSLYQTIGVSNALDVRFYNLLPEKEWEVDLNNLESQIDEKTKCILVTNPSNPCGSVYSRKHLIDILEVAERHKIPILADEIYAYSVFSGETFYPLASLTTTVPILSCCAISKRFLVPGWRLGWIQIHDRNDVLAEVRKGLYDLATRILGANSVTQGALPKILSETPKEWFDENLRYIEDNAKLAMDRLSKVNGLEPIQPRGAMYMMVGIDTEVLGTIESDIHFTEQLLANKSVFCLPGTCFKYPNFFRIVLTVPPHMIQEACSRIKEFCEEVIAIS</sequence>
<keyword evidence="7" id="KW-0032">Aminotransferase</keyword>